<dbReference type="InterPro" id="IPR000653">
    <property type="entry name" value="DegT/StrS_aminotransferase"/>
</dbReference>
<dbReference type="SUPFAM" id="SSF53383">
    <property type="entry name" value="PLP-dependent transferases"/>
    <property type="match status" value="1"/>
</dbReference>
<evidence type="ECO:0000313" key="1">
    <source>
        <dbReference type="EMBL" id="MBK8523283.1"/>
    </source>
</evidence>
<dbReference type="InterPro" id="IPR015422">
    <property type="entry name" value="PyrdxlP-dep_Trfase_small"/>
</dbReference>
<evidence type="ECO:0000313" key="2">
    <source>
        <dbReference type="Proteomes" id="UP000886689"/>
    </source>
</evidence>
<accession>A0A9D7K0L5</accession>
<dbReference type="AlphaFoldDB" id="A0A9D7K0L5"/>
<dbReference type="EMBL" id="JADJUC010000003">
    <property type="protein sequence ID" value="MBK8523283.1"/>
    <property type="molecule type" value="Genomic_DNA"/>
</dbReference>
<name>A0A9D7K0L5_9PROT</name>
<reference evidence="1" key="1">
    <citation type="submission" date="2020-10" db="EMBL/GenBank/DDBJ databases">
        <title>Connecting structure to function with the recovery of over 1000 high-quality activated sludge metagenome-assembled genomes encoding full-length rRNA genes using long-read sequencing.</title>
        <authorList>
            <person name="Singleton C.M."/>
            <person name="Petriglieri F."/>
            <person name="Kristensen J.M."/>
            <person name="Kirkegaard R.H."/>
            <person name="Michaelsen T.Y."/>
            <person name="Andersen M.H."/>
            <person name="Karst S.M."/>
            <person name="Dueholm M.S."/>
            <person name="Nielsen P.H."/>
            <person name="Albertsen M."/>
        </authorList>
    </citation>
    <scope>NUCLEOTIDE SEQUENCE</scope>
    <source>
        <strain evidence="1">Hirt_18-Q3-R61-65_BATAC.395</strain>
    </source>
</reference>
<dbReference type="GO" id="GO:0008483">
    <property type="term" value="F:transaminase activity"/>
    <property type="evidence" value="ECO:0007669"/>
    <property type="project" value="UniProtKB-KW"/>
</dbReference>
<keyword evidence="1" id="KW-0808">Transferase</keyword>
<dbReference type="Gene3D" id="3.90.1150.10">
    <property type="entry name" value="Aspartate Aminotransferase, domain 1"/>
    <property type="match status" value="1"/>
</dbReference>
<dbReference type="Pfam" id="PF01041">
    <property type="entry name" value="DegT_DnrJ_EryC1"/>
    <property type="match status" value="1"/>
</dbReference>
<dbReference type="InterPro" id="IPR015424">
    <property type="entry name" value="PyrdxlP-dep_Trfase"/>
</dbReference>
<proteinExistence type="predicted"/>
<dbReference type="Proteomes" id="UP000886689">
    <property type="component" value="Unassembled WGS sequence"/>
</dbReference>
<sequence length="82" mass="9462">MFGRENGTGPVIREGNDWFLDELRACVGYEQVCELPAFLERRRQIAHRYRTALSGAPFIRHLAVPEGNHPAYYHFVIFLTIA</sequence>
<comment type="caution">
    <text evidence="1">The sequence shown here is derived from an EMBL/GenBank/DDBJ whole genome shotgun (WGS) entry which is preliminary data.</text>
</comment>
<protein>
    <submittedName>
        <fullName evidence="1">DegT/DnrJ/EryC1/StrS family aminotransferase</fullName>
    </submittedName>
</protein>
<gene>
    <name evidence="1" type="ORF">IPL58_03640</name>
</gene>
<keyword evidence="1" id="KW-0032">Aminotransferase</keyword>
<organism evidence="1 2">
    <name type="scientific">Candidatus Proximibacter danicus</name>
    <dbReference type="NCBI Taxonomy" id="2954365"/>
    <lineage>
        <taxon>Bacteria</taxon>
        <taxon>Pseudomonadati</taxon>
        <taxon>Pseudomonadota</taxon>
        <taxon>Betaproteobacteria</taxon>
        <taxon>Candidatus Proximibacter</taxon>
    </lineage>
</organism>